<dbReference type="RefSeq" id="WP_183569107.1">
    <property type="nucleotide sequence ID" value="NZ_CBCSLB010000019.1"/>
</dbReference>
<dbReference type="EMBL" id="JACHXW010000019">
    <property type="protein sequence ID" value="MBB3154919.1"/>
    <property type="molecule type" value="Genomic_DNA"/>
</dbReference>
<reference evidence="1 2" key="1">
    <citation type="submission" date="2020-08" db="EMBL/GenBank/DDBJ databases">
        <title>Genomic Encyclopedia of Type Strains, Phase III (KMG-III): the genomes of soil and plant-associated and newly described type strains.</title>
        <authorList>
            <person name="Whitman W."/>
        </authorList>
    </citation>
    <scope>NUCLEOTIDE SEQUENCE [LARGE SCALE GENOMIC DNA]</scope>
    <source>
        <strain evidence="1 2">CECT 8234</strain>
    </source>
</reference>
<evidence type="ECO:0000313" key="1">
    <source>
        <dbReference type="EMBL" id="MBB3154919.1"/>
    </source>
</evidence>
<dbReference type="AlphaFoldDB" id="A0A7W5CD41"/>
<dbReference type="Proteomes" id="UP000518605">
    <property type="component" value="Unassembled WGS sequence"/>
</dbReference>
<dbReference type="Gene3D" id="1.10.1200.10">
    <property type="entry name" value="ACP-like"/>
    <property type="match status" value="1"/>
</dbReference>
<organism evidence="1 2">
    <name type="scientific">Paenibacillus endophyticus</name>
    <dbReference type="NCBI Taxonomy" id="1294268"/>
    <lineage>
        <taxon>Bacteria</taxon>
        <taxon>Bacillati</taxon>
        <taxon>Bacillota</taxon>
        <taxon>Bacilli</taxon>
        <taxon>Bacillales</taxon>
        <taxon>Paenibacillaceae</taxon>
        <taxon>Paenibacillus</taxon>
    </lineage>
</organism>
<sequence>MLRTEVKQKLEQLLIYRLESETVRKLQPLEESIRLNEDLYLDSVMILQMIVFIEEDMRLFVPEDEVDPSIFGTVGSLLDFIIKLEPLDLNVAGDLGR</sequence>
<comment type="caution">
    <text evidence="1">The sequence shown here is derived from an EMBL/GenBank/DDBJ whole genome shotgun (WGS) entry which is preliminary data.</text>
</comment>
<accession>A0A7W5CD41</accession>
<dbReference type="InterPro" id="IPR036736">
    <property type="entry name" value="ACP-like_sf"/>
</dbReference>
<proteinExistence type="predicted"/>
<dbReference type="SUPFAM" id="SSF47336">
    <property type="entry name" value="ACP-like"/>
    <property type="match status" value="1"/>
</dbReference>
<gene>
    <name evidence="1" type="ORF">FHS16_005001</name>
</gene>
<keyword evidence="2" id="KW-1185">Reference proteome</keyword>
<evidence type="ECO:0000313" key="2">
    <source>
        <dbReference type="Proteomes" id="UP000518605"/>
    </source>
</evidence>
<protein>
    <submittedName>
        <fullName evidence="1">Acyl carrier protein</fullName>
    </submittedName>
</protein>
<name>A0A7W5CD41_9BACL</name>